<dbReference type="PANTHER" id="PTHR30472:SF24">
    <property type="entry name" value="FERRIC ENTEROBACTIN TRANSPORT SYSTEM PERMEASE PROTEIN FEPG"/>
    <property type="match status" value="1"/>
</dbReference>
<feature type="transmembrane region" description="Helical" evidence="8">
    <location>
        <begin position="93"/>
        <end position="111"/>
    </location>
</feature>
<comment type="caution">
    <text evidence="9">The sequence shown here is derived from an EMBL/GenBank/DDBJ whole genome shotgun (WGS) entry which is preliminary data.</text>
</comment>
<evidence type="ECO:0008006" key="11">
    <source>
        <dbReference type="Google" id="ProtNLM"/>
    </source>
</evidence>
<dbReference type="Proteomes" id="UP000242444">
    <property type="component" value="Unassembled WGS sequence"/>
</dbReference>
<accession>A0A263D378</accession>
<dbReference type="GO" id="GO:0005886">
    <property type="term" value="C:plasma membrane"/>
    <property type="evidence" value="ECO:0007669"/>
    <property type="project" value="UniProtKB-SubCell"/>
</dbReference>
<proteinExistence type="inferred from homology"/>
<feature type="transmembrane region" description="Helical" evidence="8">
    <location>
        <begin position="305"/>
        <end position="326"/>
    </location>
</feature>
<keyword evidence="4" id="KW-1003">Cell membrane</keyword>
<feature type="transmembrane region" description="Helical" evidence="8">
    <location>
        <begin position="38"/>
        <end position="59"/>
    </location>
</feature>
<evidence type="ECO:0000256" key="5">
    <source>
        <dbReference type="ARBA" id="ARBA00022692"/>
    </source>
</evidence>
<dbReference type="GO" id="GO:0022857">
    <property type="term" value="F:transmembrane transporter activity"/>
    <property type="evidence" value="ECO:0007669"/>
    <property type="project" value="InterPro"/>
</dbReference>
<feature type="transmembrane region" description="Helical" evidence="8">
    <location>
        <begin position="147"/>
        <end position="168"/>
    </location>
</feature>
<evidence type="ECO:0000256" key="1">
    <source>
        <dbReference type="ARBA" id="ARBA00004651"/>
    </source>
</evidence>
<gene>
    <name evidence="9" type="ORF">CFN78_18490</name>
</gene>
<keyword evidence="6 8" id="KW-1133">Transmembrane helix</keyword>
<keyword evidence="10" id="KW-1185">Reference proteome</keyword>
<name>A0A263D378_9PSEU</name>
<dbReference type="RefSeq" id="WP_094864098.1">
    <property type="nucleotide sequence ID" value="NZ_NKYE01000011.1"/>
</dbReference>
<evidence type="ECO:0000256" key="4">
    <source>
        <dbReference type="ARBA" id="ARBA00022475"/>
    </source>
</evidence>
<dbReference type="Pfam" id="PF01032">
    <property type="entry name" value="FecCD"/>
    <property type="match status" value="1"/>
</dbReference>
<dbReference type="InterPro" id="IPR000522">
    <property type="entry name" value="ABC_transptr_permease_BtuC"/>
</dbReference>
<organism evidence="9 10">
    <name type="scientific">Amycolatopsis antarctica</name>
    <dbReference type="NCBI Taxonomy" id="1854586"/>
    <lineage>
        <taxon>Bacteria</taxon>
        <taxon>Bacillati</taxon>
        <taxon>Actinomycetota</taxon>
        <taxon>Actinomycetes</taxon>
        <taxon>Pseudonocardiales</taxon>
        <taxon>Pseudonocardiaceae</taxon>
        <taxon>Amycolatopsis</taxon>
    </lineage>
</organism>
<comment type="similarity">
    <text evidence="2">Belongs to the binding-protein-dependent transport system permease family. FecCD subfamily.</text>
</comment>
<evidence type="ECO:0000256" key="6">
    <source>
        <dbReference type="ARBA" id="ARBA00022989"/>
    </source>
</evidence>
<feature type="transmembrane region" description="Helical" evidence="8">
    <location>
        <begin position="269"/>
        <end position="293"/>
    </location>
</feature>
<dbReference type="FunFam" id="1.10.3470.10:FF:000001">
    <property type="entry name" value="Vitamin B12 ABC transporter permease BtuC"/>
    <property type="match status" value="1"/>
</dbReference>
<sequence length="363" mass="36991">MTVRAPEAGPPVRQASGQRRKVVRLWDGRVSARIGRRATVVAVCLLALAAAALVAALLVGSYPISFGAVFRALAGNGTRQQLYFVNDVRLPRVLVALLVGAALAVAGAIFQSLTGNPLGSPDIIGFNGGAAAGALVVMLVLDDGSLLSSGIGAVLGGAVVAVLVYVLAYRDGVQGYRLVLVGVGVSALLSAGIAYLLSRAELTDSMNAQVWMVGSLNGRDWEQVWTLVAVLAVALPAAFALNRRLVALELGEEAATALGLSVRRTRQSAIAVSVVLSAVAVATAGPITFVALAAPQIAKRLARSAGPSLVTSALTGACLLALADLAAQTVIPRTQLPVGVATVVLGGLYLGWLLAGEARRGRA</sequence>
<dbReference type="SUPFAM" id="SSF81345">
    <property type="entry name" value="ABC transporter involved in vitamin B12 uptake, BtuC"/>
    <property type="match status" value="1"/>
</dbReference>
<evidence type="ECO:0000313" key="10">
    <source>
        <dbReference type="Proteomes" id="UP000242444"/>
    </source>
</evidence>
<keyword evidence="3" id="KW-0813">Transport</keyword>
<protein>
    <recommendedName>
        <fullName evidence="11">Iron ABC transporter permease</fullName>
    </recommendedName>
</protein>
<evidence type="ECO:0000256" key="8">
    <source>
        <dbReference type="SAM" id="Phobius"/>
    </source>
</evidence>
<dbReference type="EMBL" id="NKYE01000011">
    <property type="protein sequence ID" value="OZM71815.1"/>
    <property type="molecule type" value="Genomic_DNA"/>
</dbReference>
<dbReference type="PANTHER" id="PTHR30472">
    <property type="entry name" value="FERRIC ENTEROBACTIN TRANSPORT SYSTEM PERMEASE PROTEIN"/>
    <property type="match status" value="1"/>
</dbReference>
<dbReference type="GO" id="GO:0033214">
    <property type="term" value="P:siderophore-iron import into cell"/>
    <property type="evidence" value="ECO:0007669"/>
    <property type="project" value="TreeGrafter"/>
</dbReference>
<dbReference type="AlphaFoldDB" id="A0A263D378"/>
<dbReference type="OrthoDB" id="4455417at2"/>
<reference evidence="9 10" key="1">
    <citation type="submission" date="2017-07" db="EMBL/GenBank/DDBJ databases">
        <title>Amycolatopsis antarcticus sp. nov., isolated from the surface of an Antarcticus brown macroalga.</title>
        <authorList>
            <person name="Wang J."/>
            <person name="Leiva S."/>
            <person name="Huang J."/>
            <person name="Huang Y."/>
        </authorList>
    </citation>
    <scope>NUCLEOTIDE SEQUENCE [LARGE SCALE GENOMIC DNA]</scope>
    <source>
        <strain evidence="9 10">AU-G6</strain>
    </source>
</reference>
<feature type="transmembrane region" description="Helical" evidence="8">
    <location>
        <begin position="224"/>
        <end position="241"/>
    </location>
</feature>
<keyword evidence="7 8" id="KW-0472">Membrane</keyword>
<dbReference type="Gene3D" id="1.10.3470.10">
    <property type="entry name" value="ABC transporter involved in vitamin B12 uptake, BtuC"/>
    <property type="match status" value="1"/>
</dbReference>
<feature type="transmembrane region" description="Helical" evidence="8">
    <location>
        <begin position="123"/>
        <end position="141"/>
    </location>
</feature>
<feature type="transmembrane region" description="Helical" evidence="8">
    <location>
        <begin position="338"/>
        <end position="355"/>
    </location>
</feature>
<evidence type="ECO:0000256" key="7">
    <source>
        <dbReference type="ARBA" id="ARBA00023136"/>
    </source>
</evidence>
<dbReference type="InParanoid" id="A0A263D378"/>
<comment type="subcellular location">
    <subcellularLocation>
        <location evidence="1">Cell membrane</location>
        <topology evidence="1">Multi-pass membrane protein</topology>
    </subcellularLocation>
</comment>
<dbReference type="InterPro" id="IPR037294">
    <property type="entry name" value="ABC_BtuC-like"/>
</dbReference>
<evidence type="ECO:0000256" key="3">
    <source>
        <dbReference type="ARBA" id="ARBA00022448"/>
    </source>
</evidence>
<evidence type="ECO:0000256" key="2">
    <source>
        <dbReference type="ARBA" id="ARBA00007935"/>
    </source>
</evidence>
<keyword evidence="5 8" id="KW-0812">Transmembrane</keyword>
<evidence type="ECO:0000313" key="9">
    <source>
        <dbReference type="EMBL" id="OZM71815.1"/>
    </source>
</evidence>
<feature type="transmembrane region" description="Helical" evidence="8">
    <location>
        <begin position="175"/>
        <end position="197"/>
    </location>
</feature>